<sequence length="198" mass="22933">MSINITSQEQKSAQTRQIILDSAIELFKKYGVNKVTIDDICNNCELTKGSFYYYFPSKDYIVTMSVNSGLDKYIAENYFYDVKLPFKEQLISLNFCAFNYFKKIGKEITRASYVSQVNSSIDVRVKGRSYVDNLTSIIENALIKNAFSTTMNFNETYIHCIAVFTGILMKWCTYDDNSNDSIDWTKMIKEQFGIMFKD</sequence>
<dbReference type="Gene3D" id="1.10.357.10">
    <property type="entry name" value="Tetracycline Repressor, domain 2"/>
    <property type="match status" value="1"/>
</dbReference>
<dbReference type="AlphaFoldDB" id="A0A562JC97"/>
<evidence type="ECO:0000313" key="5">
    <source>
        <dbReference type="Proteomes" id="UP000315343"/>
    </source>
</evidence>
<evidence type="ECO:0000256" key="2">
    <source>
        <dbReference type="PROSITE-ProRule" id="PRU00335"/>
    </source>
</evidence>
<keyword evidence="1 2" id="KW-0238">DNA-binding</keyword>
<dbReference type="GO" id="GO:0003677">
    <property type="term" value="F:DNA binding"/>
    <property type="evidence" value="ECO:0007669"/>
    <property type="project" value="UniProtKB-UniRule"/>
</dbReference>
<dbReference type="InterPro" id="IPR001647">
    <property type="entry name" value="HTH_TetR"/>
</dbReference>
<evidence type="ECO:0000313" key="4">
    <source>
        <dbReference type="EMBL" id="TWH80404.1"/>
    </source>
</evidence>
<keyword evidence="5" id="KW-1185">Reference proteome</keyword>
<dbReference type="SUPFAM" id="SSF46689">
    <property type="entry name" value="Homeodomain-like"/>
    <property type="match status" value="1"/>
</dbReference>
<proteinExistence type="predicted"/>
<dbReference type="RefSeq" id="WP_170226141.1">
    <property type="nucleotide sequence ID" value="NZ_DAMBUX010000003.1"/>
</dbReference>
<dbReference type="PROSITE" id="PS50977">
    <property type="entry name" value="HTH_TETR_2"/>
    <property type="match status" value="1"/>
</dbReference>
<gene>
    <name evidence="4" type="ORF">LY60_01666</name>
</gene>
<dbReference type="Pfam" id="PF00440">
    <property type="entry name" value="TetR_N"/>
    <property type="match status" value="1"/>
</dbReference>
<dbReference type="PANTHER" id="PTHR43479:SF11">
    <property type="entry name" value="ACREF_ENVCD OPERON REPRESSOR-RELATED"/>
    <property type="match status" value="1"/>
</dbReference>
<organism evidence="4 5">
    <name type="scientific">Sedimentibacter saalensis</name>
    <dbReference type="NCBI Taxonomy" id="130788"/>
    <lineage>
        <taxon>Bacteria</taxon>
        <taxon>Bacillati</taxon>
        <taxon>Bacillota</taxon>
        <taxon>Tissierellia</taxon>
        <taxon>Sedimentibacter</taxon>
    </lineage>
</organism>
<dbReference type="PANTHER" id="PTHR43479">
    <property type="entry name" value="ACREF/ENVCD OPERON REPRESSOR-RELATED"/>
    <property type="match status" value="1"/>
</dbReference>
<feature type="DNA-binding region" description="H-T-H motif" evidence="2">
    <location>
        <begin position="36"/>
        <end position="55"/>
    </location>
</feature>
<reference evidence="4 5" key="1">
    <citation type="submission" date="2019-07" db="EMBL/GenBank/DDBJ databases">
        <title>Genomic Encyclopedia of Type Strains, Phase I: the one thousand microbial genomes (KMG-I) project.</title>
        <authorList>
            <person name="Kyrpides N."/>
        </authorList>
    </citation>
    <scope>NUCLEOTIDE SEQUENCE [LARGE SCALE GENOMIC DNA]</scope>
    <source>
        <strain evidence="4 5">DSM 13558</strain>
    </source>
</reference>
<dbReference type="Proteomes" id="UP000315343">
    <property type="component" value="Unassembled WGS sequence"/>
</dbReference>
<dbReference type="PROSITE" id="PS01081">
    <property type="entry name" value="HTH_TETR_1"/>
    <property type="match status" value="1"/>
</dbReference>
<comment type="caution">
    <text evidence="4">The sequence shown here is derived from an EMBL/GenBank/DDBJ whole genome shotgun (WGS) entry which is preliminary data.</text>
</comment>
<dbReference type="InterPro" id="IPR050624">
    <property type="entry name" value="HTH-type_Tx_Regulator"/>
</dbReference>
<evidence type="ECO:0000259" key="3">
    <source>
        <dbReference type="PROSITE" id="PS50977"/>
    </source>
</evidence>
<dbReference type="InterPro" id="IPR009057">
    <property type="entry name" value="Homeodomain-like_sf"/>
</dbReference>
<name>A0A562JC97_9FIRM</name>
<accession>A0A562JC97</accession>
<dbReference type="PRINTS" id="PR00455">
    <property type="entry name" value="HTHTETR"/>
</dbReference>
<evidence type="ECO:0000256" key="1">
    <source>
        <dbReference type="ARBA" id="ARBA00023125"/>
    </source>
</evidence>
<protein>
    <submittedName>
        <fullName evidence="4">TetR family transcriptional regulator</fullName>
    </submittedName>
</protein>
<dbReference type="InterPro" id="IPR023772">
    <property type="entry name" value="DNA-bd_HTH_TetR-type_CS"/>
</dbReference>
<dbReference type="EMBL" id="VLKH01000004">
    <property type="protein sequence ID" value="TWH80404.1"/>
    <property type="molecule type" value="Genomic_DNA"/>
</dbReference>
<feature type="domain" description="HTH tetR-type" evidence="3">
    <location>
        <begin position="13"/>
        <end position="73"/>
    </location>
</feature>